<feature type="transmembrane region" description="Helical" evidence="1">
    <location>
        <begin position="32"/>
        <end position="50"/>
    </location>
</feature>
<accession>A0A3R7CTY8</accession>
<evidence type="ECO:0000256" key="1">
    <source>
        <dbReference type="SAM" id="Phobius"/>
    </source>
</evidence>
<comment type="caution">
    <text evidence="2">The sequence shown here is derived from an EMBL/GenBank/DDBJ whole genome shotgun (WGS) entry which is preliminary data.</text>
</comment>
<organism evidence="2 3">
    <name type="scientific">Aphanomyces invadans</name>
    <dbReference type="NCBI Taxonomy" id="157072"/>
    <lineage>
        <taxon>Eukaryota</taxon>
        <taxon>Sar</taxon>
        <taxon>Stramenopiles</taxon>
        <taxon>Oomycota</taxon>
        <taxon>Saprolegniomycetes</taxon>
        <taxon>Saprolegniales</taxon>
        <taxon>Verrucalvaceae</taxon>
        <taxon>Aphanomyces</taxon>
    </lineage>
</organism>
<keyword evidence="3" id="KW-1185">Reference proteome</keyword>
<keyword evidence="1" id="KW-0472">Membrane</keyword>
<dbReference type="Pfam" id="PF04749">
    <property type="entry name" value="PLAC8"/>
    <property type="match status" value="1"/>
</dbReference>
<protein>
    <submittedName>
        <fullName evidence="2">Uncharacterized protein</fullName>
    </submittedName>
</protein>
<evidence type="ECO:0000313" key="2">
    <source>
        <dbReference type="EMBL" id="RHY22446.1"/>
    </source>
</evidence>
<proteinExistence type="predicted"/>
<gene>
    <name evidence="2" type="ORF">DYB32_009501</name>
</gene>
<keyword evidence="1" id="KW-0812">Transmembrane</keyword>
<dbReference type="InterPro" id="IPR006461">
    <property type="entry name" value="PLAC_motif_containing"/>
</dbReference>
<dbReference type="EMBL" id="QUSY01002086">
    <property type="protein sequence ID" value="RHY22446.1"/>
    <property type="molecule type" value="Genomic_DNA"/>
</dbReference>
<evidence type="ECO:0000313" key="3">
    <source>
        <dbReference type="Proteomes" id="UP000285060"/>
    </source>
</evidence>
<reference evidence="2 3" key="1">
    <citation type="submission" date="2018-08" db="EMBL/GenBank/DDBJ databases">
        <title>Aphanomyces genome sequencing and annotation.</title>
        <authorList>
            <person name="Minardi D."/>
            <person name="Oidtmann B."/>
            <person name="Van Der Giezen M."/>
            <person name="Studholme D.J."/>
        </authorList>
    </citation>
    <scope>NUCLEOTIDE SEQUENCE [LARGE SCALE GENOMIC DNA]</scope>
    <source>
        <strain evidence="2 3">NJM0002</strain>
    </source>
</reference>
<dbReference type="Proteomes" id="UP000285060">
    <property type="component" value="Unassembled WGS sequence"/>
</dbReference>
<sequence length="105" mass="11530">MYKYWTVICTFVALFLVYIGMAALESTVSKVYVLAMWAVTIVAFLLIAVVRKNVRQRFQIPGSACEDIVCSVIFSCCVVGQMSLQVESTDSGGFGPKDTLPGYNV</sequence>
<dbReference type="AlphaFoldDB" id="A0A3R7CTY8"/>
<name>A0A3R7CTY8_9STRA</name>
<keyword evidence="1" id="KW-1133">Transmembrane helix</keyword>